<organism evidence="2 3">
    <name type="scientific">Candolleomyces aberdarensis</name>
    <dbReference type="NCBI Taxonomy" id="2316362"/>
    <lineage>
        <taxon>Eukaryota</taxon>
        <taxon>Fungi</taxon>
        <taxon>Dikarya</taxon>
        <taxon>Basidiomycota</taxon>
        <taxon>Agaricomycotina</taxon>
        <taxon>Agaricomycetes</taxon>
        <taxon>Agaricomycetidae</taxon>
        <taxon>Agaricales</taxon>
        <taxon>Agaricineae</taxon>
        <taxon>Psathyrellaceae</taxon>
        <taxon>Candolleomyces</taxon>
    </lineage>
</organism>
<reference evidence="2 3" key="1">
    <citation type="submission" date="2019-01" db="EMBL/GenBank/DDBJ databases">
        <title>Draft genome sequence of Psathyrella aberdarensis IHI B618.</title>
        <authorList>
            <person name="Buettner E."/>
            <person name="Kellner H."/>
        </authorList>
    </citation>
    <scope>NUCLEOTIDE SEQUENCE [LARGE SCALE GENOMIC DNA]</scope>
    <source>
        <strain evidence="2 3">IHI B618</strain>
    </source>
</reference>
<accession>A0A4Q2D1G3</accession>
<evidence type="ECO:0000313" key="2">
    <source>
        <dbReference type="EMBL" id="RXW12111.1"/>
    </source>
</evidence>
<proteinExistence type="predicted"/>
<dbReference type="PROSITE" id="PS51184">
    <property type="entry name" value="JMJC"/>
    <property type="match status" value="1"/>
</dbReference>
<comment type="caution">
    <text evidence="2">The sequence shown here is derived from an EMBL/GenBank/DDBJ whole genome shotgun (WGS) entry which is preliminary data.</text>
</comment>
<evidence type="ECO:0000259" key="1">
    <source>
        <dbReference type="PROSITE" id="PS51184"/>
    </source>
</evidence>
<name>A0A4Q2D1G3_9AGAR</name>
<dbReference type="EMBL" id="SDEE01001402">
    <property type="protein sequence ID" value="RXW12111.1"/>
    <property type="molecule type" value="Genomic_DNA"/>
</dbReference>
<dbReference type="OrthoDB" id="3270451at2759"/>
<protein>
    <recommendedName>
        <fullName evidence="1">JmjC domain-containing protein</fullName>
    </recommendedName>
</protein>
<keyword evidence="3" id="KW-1185">Reference proteome</keyword>
<dbReference type="AlphaFoldDB" id="A0A4Q2D1G3"/>
<dbReference type="InterPro" id="IPR003347">
    <property type="entry name" value="JmjC_dom"/>
</dbReference>
<feature type="non-terminal residue" evidence="2">
    <location>
        <position position="1"/>
    </location>
</feature>
<evidence type="ECO:0000313" key="3">
    <source>
        <dbReference type="Proteomes" id="UP000290288"/>
    </source>
</evidence>
<feature type="domain" description="JmjC" evidence="1">
    <location>
        <begin position="1"/>
        <end position="68"/>
    </location>
</feature>
<sequence length="307" mass="35555">LENPNTDTWTVNDNWDVEGVLLKPGTRIIMPPGMLHAVFTIESSVCTGGHYYAWETMEHTLHALVRSTINSHQVINTEAHAPDSRQILLRMMGYLHEEMILNDRTHKDDPNLPRLETAEHWIALSAFFCLIELLNVLSISTYRVSQQIPFGAERRDMVWGRGLLGQSMPTLSKRYGFNFKEDLFEPMLGHYIFHIETVFADTYPPDSPIAHTNTFFRPYVRNVFTQQLKWVLESQPNAEKHRNQSSKVKPSGKVMKYTAWKVPDSLSKKEGISVRRWNDQLYFEKGLHIGDTTFINYLWPDSTCLDQ</sequence>
<dbReference type="STRING" id="2316362.A0A4Q2D1G3"/>
<dbReference type="Gene3D" id="2.60.120.650">
    <property type="entry name" value="Cupin"/>
    <property type="match status" value="1"/>
</dbReference>
<gene>
    <name evidence="2" type="ORF">EST38_g13742</name>
</gene>
<dbReference type="SUPFAM" id="SSF51197">
    <property type="entry name" value="Clavaminate synthase-like"/>
    <property type="match status" value="1"/>
</dbReference>
<dbReference type="Proteomes" id="UP000290288">
    <property type="component" value="Unassembled WGS sequence"/>
</dbReference>